<reference evidence="3" key="1">
    <citation type="journal article" date="2019" name="Int. J. Syst. Evol. Microbiol.">
        <title>The Global Catalogue of Microorganisms (GCM) 10K type strain sequencing project: providing services to taxonomists for standard genome sequencing and annotation.</title>
        <authorList>
            <consortium name="The Broad Institute Genomics Platform"/>
            <consortium name="The Broad Institute Genome Sequencing Center for Infectious Disease"/>
            <person name="Wu L."/>
            <person name="Ma J."/>
        </authorList>
    </citation>
    <scope>NUCLEOTIDE SEQUENCE [LARGE SCALE GENOMIC DNA]</scope>
    <source>
        <strain evidence="3">CCUG 60559</strain>
    </source>
</reference>
<sequence length="172" mass="18937">MAVNYQSIFRRIPHIFFATVYMALVSVPASAAGYENALKGVKNYDAVYEVSQGDPKVVNPVFLVIKNSYEAPEVKSLSKDPNIAIVFHGPVVKLLSTDSASFNEAELVEIKKFQTTLKQMKKDGVTLEVCRYALKGMGVDEATIIPEIDPVDNGFVSVIGYQMQGYAVIRIP</sequence>
<proteinExistence type="predicted"/>
<keyword evidence="1" id="KW-0732">Signal</keyword>
<comment type="caution">
    <text evidence="2">The sequence shown here is derived from an EMBL/GenBank/DDBJ whole genome shotgun (WGS) entry which is preliminary data.</text>
</comment>
<dbReference type="InterPro" id="IPR003787">
    <property type="entry name" value="Sulphur_relay_DsrE/F-like"/>
</dbReference>
<dbReference type="PANTHER" id="PTHR37691:SF1">
    <property type="entry name" value="BLR3518 PROTEIN"/>
    <property type="match status" value="1"/>
</dbReference>
<evidence type="ECO:0000313" key="3">
    <source>
        <dbReference type="Proteomes" id="UP001596506"/>
    </source>
</evidence>
<dbReference type="EMBL" id="JBHTBD010000012">
    <property type="protein sequence ID" value="MFC7296508.1"/>
    <property type="molecule type" value="Genomic_DNA"/>
</dbReference>
<dbReference type="Gene3D" id="3.40.1260.10">
    <property type="entry name" value="DsrEFH-like"/>
    <property type="match status" value="1"/>
</dbReference>
<organism evidence="2 3">
    <name type="scientific">Marinobacter aromaticivorans</name>
    <dbReference type="NCBI Taxonomy" id="1494078"/>
    <lineage>
        <taxon>Bacteria</taxon>
        <taxon>Pseudomonadati</taxon>
        <taxon>Pseudomonadota</taxon>
        <taxon>Gammaproteobacteria</taxon>
        <taxon>Pseudomonadales</taxon>
        <taxon>Marinobacteraceae</taxon>
        <taxon>Marinobacter</taxon>
    </lineage>
</organism>
<evidence type="ECO:0000313" key="2">
    <source>
        <dbReference type="EMBL" id="MFC7296508.1"/>
    </source>
</evidence>
<feature type="signal peptide" evidence="1">
    <location>
        <begin position="1"/>
        <end position="31"/>
    </location>
</feature>
<keyword evidence="3" id="KW-1185">Reference proteome</keyword>
<dbReference type="PANTHER" id="PTHR37691">
    <property type="entry name" value="BLR3518 PROTEIN"/>
    <property type="match status" value="1"/>
</dbReference>
<name>A0ABW2J068_9GAMM</name>
<evidence type="ECO:0000256" key="1">
    <source>
        <dbReference type="SAM" id="SignalP"/>
    </source>
</evidence>
<feature type="chain" id="PRO_5046872343" evidence="1">
    <location>
        <begin position="32"/>
        <end position="172"/>
    </location>
</feature>
<dbReference type="InterPro" id="IPR027396">
    <property type="entry name" value="DsrEFH-like"/>
</dbReference>
<dbReference type="SUPFAM" id="SSF75169">
    <property type="entry name" value="DsrEFH-like"/>
    <property type="match status" value="1"/>
</dbReference>
<dbReference type="Pfam" id="PF02635">
    <property type="entry name" value="DsrE"/>
    <property type="match status" value="1"/>
</dbReference>
<protein>
    <submittedName>
        <fullName evidence="2">DsrE family protein</fullName>
    </submittedName>
</protein>
<gene>
    <name evidence="2" type="ORF">ACFQQA_17450</name>
</gene>
<dbReference type="RefSeq" id="WP_100689963.1">
    <property type="nucleotide sequence ID" value="NZ_JBHTBD010000012.1"/>
</dbReference>
<dbReference type="Proteomes" id="UP001596506">
    <property type="component" value="Unassembled WGS sequence"/>
</dbReference>
<accession>A0ABW2J068</accession>